<dbReference type="InParanoid" id="A0A545AGK4"/>
<accession>A0A545AGK4</accession>
<gene>
    <name evidence="1" type="ORF">FL583_34900</name>
</gene>
<keyword evidence="2" id="KW-1185">Reference proteome</keyword>
<dbReference type="RefSeq" id="WP_142709166.1">
    <property type="nucleotide sequence ID" value="NZ_VIRS01000041.1"/>
</dbReference>
<evidence type="ECO:0000313" key="2">
    <source>
        <dbReference type="Proteomes" id="UP000317982"/>
    </source>
</evidence>
<comment type="caution">
    <text evidence="1">The sequence shown here is derived from an EMBL/GenBank/DDBJ whole genome shotgun (WGS) entry which is preliminary data.</text>
</comment>
<dbReference type="AlphaFoldDB" id="A0A545AGK4"/>
<name>A0A545AGK4_9ACTN</name>
<organism evidence="1 2">
    <name type="scientific">Cryptosporangium phraense</name>
    <dbReference type="NCBI Taxonomy" id="2593070"/>
    <lineage>
        <taxon>Bacteria</taxon>
        <taxon>Bacillati</taxon>
        <taxon>Actinomycetota</taxon>
        <taxon>Actinomycetes</taxon>
        <taxon>Cryptosporangiales</taxon>
        <taxon>Cryptosporangiaceae</taxon>
        <taxon>Cryptosporangium</taxon>
    </lineage>
</organism>
<dbReference type="EMBL" id="VIRS01000041">
    <property type="protein sequence ID" value="TQS40434.1"/>
    <property type="molecule type" value="Genomic_DNA"/>
</dbReference>
<dbReference type="OrthoDB" id="5190693at2"/>
<dbReference type="Proteomes" id="UP000317982">
    <property type="component" value="Unassembled WGS sequence"/>
</dbReference>
<evidence type="ECO:0000313" key="1">
    <source>
        <dbReference type="EMBL" id="TQS40434.1"/>
    </source>
</evidence>
<reference evidence="1 2" key="1">
    <citation type="submission" date="2019-07" db="EMBL/GenBank/DDBJ databases">
        <title>Cryptosporangium phraense sp. nov., isolated from plant litter.</title>
        <authorList>
            <person name="Suriyachadkun C."/>
        </authorList>
    </citation>
    <scope>NUCLEOTIDE SEQUENCE [LARGE SCALE GENOMIC DNA]</scope>
    <source>
        <strain evidence="1 2">A-T 5661</strain>
    </source>
</reference>
<sequence length="200" mass="21103">MPSGGHGPNVIAVAGRSMLLTSTSSGAAVHLATVADAPGRGREAVGENDVAKGYDAVALTAPLWSRTTLCGRVWAVMVGGDGGPVGRSRLVAFAPTCRRCLALIDRHFPAPERDSRLDLVAQVAANVVVERRGFAEIHDVPGDQQAELRKTVRGLIRVRTHHSVRTSVAEGVVYVECPAISGEHGRPDAAETVSWDAWGQ</sequence>
<proteinExistence type="predicted"/>
<protein>
    <submittedName>
        <fullName evidence="1">Uncharacterized protein</fullName>
    </submittedName>
</protein>